<dbReference type="PROSITE" id="PS50067">
    <property type="entry name" value="KINESIN_MOTOR_2"/>
    <property type="match status" value="1"/>
</dbReference>
<comment type="caution">
    <text evidence="8">The sequence shown here is derived from an EMBL/GenBank/DDBJ whole genome shotgun (WGS) entry which is preliminary data.</text>
</comment>
<keyword evidence="9" id="KW-1185">Reference proteome</keyword>
<name>A0A150G5A8_GONPE</name>
<feature type="region of interest" description="Disordered" evidence="6">
    <location>
        <begin position="643"/>
        <end position="928"/>
    </location>
</feature>
<comment type="similarity">
    <text evidence="4 5">Belongs to the TRAFAC class myosin-kinesin ATPase superfamily. Kinesin family.</text>
</comment>
<dbReference type="GO" id="GO:0005874">
    <property type="term" value="C:microtubule"/>
    <property type="evidence" value="ECO:0007669"/>
    <property type="project" value="UniProtKB-KW"/>
</dbReference>
<dbReference type="PRINTS" id="PR00380">
    <property type="entry name" value="KINESINHEAVY"/>
</dbReference>
<dbReference type="GO" id="GO:0005524">
    <property type="term" value="F:ATP binding"/>
    <property type="evidence" value="ECO:0007669"/>
    <property type="project" value="UniProtKB-KW"/>
</dbReference>
<evidence type="ECO:0000256" key="4">
    <source>
        <dbReference type="PROSITE-ProRule" id="PRU00283"/>
    </source>
</evidence>
<dbReference type="GO" id="GO:0008017">
    <property type="term" value="F:microtubule binding"/>
    <property type="evidence" value="ECO:0007669"/>
    <property type="project" value="InterPro"/>
</dbReference>
<dbReference type="AlphaFoldDB" id="A0A150G5A8"/>
<protein>
    <recommendedName>
        <fullName evidence="5">Kinesin-like protein</fullName>
    </recommendedName>
</protein>
<evidence type="ECO:0000256" key="2">
    <source>
        <dbReference type="ARBA" id="ARBA00022840"/>
    </source>
</evidence>
<feature type="compositionally biased region" description="Gly residues" evidence="6">
    <location>
        <begin position="386"/>
        <end position="396"/>
    </location>
</feature>
<feature type="region of interest" description="Disordered" evidence="6">
    <location>
        <begin position="323"/>
        <end position="411"/>
    </location>
</feature>
<keyword evidence="1 5" id="KW-0547">Nucleotide-binding</keyword>
<dbReference type="SUPFAM" id="SSF52540">
    <property type="entry name" value="P-loop containing nucleoside triphosphate hydrolases"/>
    <property type="match status" value="1"/>
</dbReference>
<feature type="region of interest" description="Disordered" evidence="6">
    <location>
        <begin position="509"/>
        <end position="577"/>
    </location>
</feature>
<keyword evidence="3 5" id="KW-0505">Motor protein</keyword>
<dbReference type="PROSITE" id="PS00411">
    <property type="entry name" value="KINESIN_MOTOR_1"/>
    <property type="match status" value="1"/>
</dbReference>
<dbReference type="InterPro" id="IPR027640">
    <property type="entry name" value="Kinesin-like_fam"/>
</dbReference>
<keyword evidence="2 5" id="KW-0067">ATP-binding</keyword>
<dbReference type="GO" id="GO:0005875">
    <property type="term" value="C:microtubule associated complex"/>
    <property type="evidence" value="ECO:0007669"/>
    <property type="project" value="TreeGrafter"/>
</dbReference>
<dbReference type="STRING" id="33097.A0A150G5A8"/>
<dbReference type="PANTHER" id="PTHR47969:SF29">
    <property type="entry name" value="KINESIN-LIKE PROTEIN"/>
    <property type="match status" value="1"/>
</dbReference>
<feature type="compositionally biased region" description="Acidic residues" evidence="6">
    <location>
        <begin position="814"/>
        <end position="831"/>
    </location>
</feature>
<dbReference type="PANTHER" id="PTHR47969">
    <property type="entry name" value="CHROMOSOME-ASSOCIATED KINESIN KIF4A-RELATED"/>
    <property type="match status" value="1"/>
</dbReference>
<dbReference type="GO" id="GO:0007018">
    <property type="term" value="P:microtubule-based movement"/>
    <property type="evidence" value="ECO:0007669"/>
    <property type="project" value="InterPro"/>
</dbReference>
<dbReference type="GO" id="GO:0007052">
    <property type="term" value="P:mitotic spindle organization"/>
    <property type="evidence" value="ECO:0007669"/>
    <property type="project" value="TreeGrafter"/>
</dbReference>
<organism evidence="8 9">
    <name type="scientific">Gonium pectorale</name>
    <name type="common">Green alga</name>
    <dbReference type="NCBI Taxonomy" id="33097"/>
    <lineage>
        <taxon>Eukaryota</taxon>
        <taxon>Viridiplantae</taxon>
        <taxon>Chlorophyta</taxon>
        <taxon>core chlorophytes</taxon>
        <taxon>Chlorophyceae</taxon>
        <taxon>CS clade</taxon>
        <taxon>Chlamydomonadales</taxon>
        <taxon>Volvocaceae</taxon>
        <taxon>Gonium</taxon>
    </lineage>
</organism>
<dbReference type="GO" id="GO:0003777">
    <property type="term" value="F:microtubule motor activity"/>
    <property type="evidence" value="ECO:0007669"/>
    <property type="project" value="InterPro"/>
</dbReference>
<feature type="compositionally biased region" description="Gly residues" evidence="6">
    <location>
        <begin position="339"/>
        <end position="351"/>
    </location>
</feature>
<dbReference type="Proteomes" id="UP000075714">
    <property type="component" value="Unassembled WGS sequence"/>
</dbReference>
<evidence type="ECO:0000256" key="5">
    <source>
        <dbReference type="RuleBase" id="RU000394"/>
    </source>
</evidence>
<feature type="compositionally biased region" description="Acidic residues" evidence="6">
    <location>
        <begin position="780"/>
        <end position="790"/>
    </location>
</feature>
<dbReference type="InterPro" id="IPR036961">
    <property type="entry name" value="Kinesin_motor_dom_sf"/>
</dbReference>
<gene>
    <name evidence="8" type="ORF">GPECTOR_59g611</name>
</gene>
<keyword evidence="5" id="KW-0493">Microtubule</keyword>
<dbReference type="InterPro" id="IPR019821">
    <property type="entry name" value="Kinesin_motor_CS"/>
</dbReference>
<feature type="compositionally biased region" description="Pro residues" evidence="6">
    <location>
        <begin position="527"/>
        <end position="540"/>
    </location>
</feature>
<dbReference type="InterPro" id="IPR001752">
    <property type="entry name" value="Kinesin_motor_dom"/>
</dbReference>
<dbReference type="Pfam" id="PF00225">
    <property type="entry name" value="Kinesin"/>
    <property type="match status" value="1"/>
</dbReference>
<feature type="compositionally biased region" description="Low complexity" evidence="6">
    <location>
        <begin position="517"/>
        <end position="526"/>
    </location>
</feature>
<feature type="compositionally biased region" description="Low complexity" evidence="6">
    <location>
        <begin position="842"/>
        <end position="862"/>
    </location>
</feature>
<evidence type="ECO:0000259" key="7">
    <source>
        <dbReference type="PROSITE" id="PS50067"/>
    </source>
</evidence>
<proteinExistence type="inferred from homology"/>
<dbReference type="InterPro" id="IPR027417">
    <property type="entry name" value="P-loop_NTPase"/>
</dbReference>
<reference evidence="9" key="1">
    <citation type="journal article" date="2016" name="Nat. Commun.">
        <title>The Gonium pectorale genome demonstrates co-option of cell cycle regulation during the evolution of multicellularity.</title>
        <authorList>
            <person name="Hanschen E.R."/>
            <person name="Marriage T.N."/>
            <person name="Ferris P.J."/>
            <person name="Hamaji T."/>
            <person name="Toyoda A."/>
            <person name="Fujiyama A."/>
            <person name="Neme R."/>
            <person name="Noguchi H."/>
            <person name="Minakuchi Y."/>
            <person name="Suzuki M."/>
            <person name="Kawai-Toyooka H."/>
            <person name="Smith D.R."/>
            <person name="Sparks H."/>
            <person name="Anderson J."/>
            <person name="Bakaric R."/>
            <person name="Luria V."/>
            <person name="Karger A."/>
            <person name="Kirschner M.W."/>
            <person name="Durand P.M."/>
            <person name="Michod R.E."/>
            <person name="Nozaki H."/>
            <person name="Olson B.J."/>
        </authorList>
    </citation>
    <scope>NUCLEOTIDE SEQUENCE [LARGE SCALE GENOMIC DNA]</scope>
    <source>
        <strain evidence="9">NIES-2863</strain>
    </source>
</reference>
<accession>A0A150G5A8</accession>
<dbReference type="GO" id="GO:0051231">
    <property type="term" value="P:spindle elongation"/>
    <property type="evidence" value="ECO:0007669"/>
    <property type="project" value="TreeGrafter"/>
</dbReference>
<feature type="domain" description="Kinesin motor" evidence="7">
    <location>
        <begin position="1"/>
        <end position="233"/>
    </location>
</feature>
<dbReference type="OrthoDB" id="123929at2759"/>
<sequence length="969" mass="96695">MVIVSYMEIYNDRLYDLLQPYKPFSTRDPADMNQRRAVLEVREDARGATYVPNLLCVKVKSYKSVYQLIAKGNRNRAVRHTEMNQASSRSHAILQLVLEQWPRGGADGTVIRSKLNFVDLAGSERWSTAAAAAAAMEAGGGAAAAAAESLLGDERISEMTAINGSLSALGSVVAALTERRPHVPYRDSKLTHLLQDSLGGNCRTTLLATLSPSQDAFEESCSTLRFADRARAIANNPVVNASRDVGSILALKEREIARLRAMLAQMAAEQGTGGGGDGGKVAVAAAGSDDVASRLAEELEATRRALQLERALRAELQQRLHTHVGLGGGGDGDADGGEVDGGALGDPGGGPQVLTLGTPATAFDAAGSPSSSSASAPRRSSSLRSSGGGGRGGGGVPDYLRVSTPSTPLNPVPEHLAALAAGGGGGGGGRILSPTNAALAASSHGFHSGGAPGRARSNLLSSQGMGMGMGPAAGVGTGAGGGRGGLQRRLSFDEAIMSIKSQIVNLSAQERARSRARQPLPQQPRALWPPPPPQQQPPSISPLQPGLPLLPPPPPPAASGSGGEGGPGGGSPPANKSAAKVAAMVGIYGGAGGGASTAVPRRPPQHPSQRQPPLHSVPSGMLANGGGAFGSLTVIRSIEMTDSSFESEAASPGGGGAGGGGGGGGTGGRRPALAHQSQSEHIRSSGADGAAAAAAAVGKSRSYPNGFGHSRAAGGDGGGGGLAPEPSALESDCLTEEEVGAADEEVEEEEAEVEEEEVSGLTKGRGSAEAGGRGGPGEEQVGEEGTEAADSDGGAGRGAGGGRCGNRSDGGGGSDDDDDGGLLQLDPEEYAELMRQAREALARGQSQQGSAAGAGAGARPAPGAGPGGGRVALTQPSMGGASSASGGGGWGRNALLTNAGGSWAPQRRSRSVGPAGRPHGGSRGGTADRVAKLDAGSWIYILGASASSTRAKQLASALQLDPRTGLPAI</sequence>
<feature type="compositionally biased region" description="Acidic residues" evidence="6">
    <location>
        <begin position="733"/>
        <end position="758"/>
    </location>
</feature>
<comment type="caution">
    <text evidence="4">Lacks conserved residue(s) required for the propagation of feature annotation.</text>
</comment>
<feature type="compositionally biased region" description="Low complexity" evidence="6">
    <location>
        <begin position="365"/>
        <end position="385"/>
    </location>
</feature>
<feature type="region of interest" description="Disordered" evidence="6">
    <location>
        <begin position="593"/>
        <end position="623"/>
    </location>
</feature>
<evidence type="ECO:0000313" key="9">
    <source>
        <dbReference type="Proteomes" id="UP000075714"/>
    </source>
</evidence>
<dbReference type="EMBL" id="LSYV01000060">
    <property type="protein sequence ID" value="KXZ45004.1"/>
    <property type="molecule type" value="Genomic_DNA"/>
</dbReference>
<evidence type="ECO:0000313" key="8">
    <source>
        <dbReference type="EMBL" id="KXZ45004.1"/>
    </source>
</evidence>
<feature type="compositionally biased region" description="Gly residues" evidence="6">
    <location>
        <begin position="793"/>
        <end position="813"/>
    </location>
</feature>
<dbReference type="SMART" id="SM00129">
    <property type="entry name" value="KISc"/>
    <property type="match status" value="1"/>
</dbReference>
<feature type="compositionally biased region" description="Pro residues" evidence="6">
    <location>
        <begin position="548"/>
        <end position="557"/>
    </location>
</feature>
<evidence type="ECO:0000256" key="3">
    <source>
        <dbReference type="ARBA" id="ARBA00023175"/>
    </source>
</evidence>
<feature type="compositionally biased region" description="Gly residues" evidence="6">
    <location>
        <begin position="560"/>
        <end position="571"/>
    </location>
</feature>
<evidence type="ECO:0000256" key="6">
    <source>
        <dbReference type="SAM" id="MobiDB-lite"/>
    </source>
</evidence>
<dbReference type="Gene3D" id="3.40.850.10">
    <property type="entry name" value="Kinesin motor domain"/>
    <property type="match status" value="1"/>
</dbReference>
<feature type="compositionally biased region" description="Gly residues" evidence="6">
    <location>
        <begin position="652"/>
        <end position="668"/>
    </location>
</feature>
<evidence type="ECO:0000256" key="1">
    <source>
        <dbReference type="ARBA" id="ARBA00022741"/>
    </source>
</evidence>